<dbReference type="RefSeq" id="WP_011766747.1">
    <property type="nucleotide sequence ID" value="NC_008702.1"/>
</dbReference>
<evidence type="ECO:0000256" key="3">
    <source>
        <dbReference type="ARBA" id="ARBA00022723"/>
    </source>
</evidence>
<evidence type="ECO:0000256" key="7">
    <source>
        <dbReference type="ARBA" id="ARBA00023002"/>
    </source>
</evidence>
<feature type="binding site" evidence="11">
    <location>
        <position position="83"/>
    </location>
    <ligand>
        <name>pyrroloquinoline quinone</name>
        <dbReference type="ChEBI" id="CHEBI:58442"/>
    </ligand>
</feature>
<dbReference type="PANTHER" id="PTHR32303">
    <property type="entry name" value="QUINOPROTEIN ALCOHOL DEHYDROGENASE (CYTOCHROME C)"/>
    <property type="match status" value="1"/>
</dbReference>
<gene>
    <name evidence="16" type="primary">exaA4</name>
    <name evidence="16" type="ordered locus">azo3022</name>
</gene>
<keyword evidence="8 12" id="KW-0408">Iron</keyword>
<evidence type="ECO:0000256" key="10">
    <source>
        <dbReference type="PIRSR" id="PIRSR617512-1"/>
    </source>
</evidence>
<name>A1K9Y3_AZOSB</name>
<feature type="binding site" evidence="12">
    <location>
        <position position="320"/>
    </location>
    <ligand>
        <name>Ca(2+)</name>
        <dbReference type="ChEBI" id="CHEBI:29108"/>
    </ligand>
</feature>
<dbReference type="GO" id="GO:0009055">
    <property type="term" value="F:electron transfer activity"/>
    <property type="evidence" value="ECO:0007669"/>
    <property type="project" value="InterPro"/>
</dbReference>
<evidence type="ECO:0000259" key="15">
    <source>
        <dbReference type="PROSITE" id="PS51007"/>
    </source>
</evidence>
<feature type="binding site" description="covalent" evidence="11">
    <location>
        <position position="623"/>
    </location>
    <ligand>
        <name>heme c</name>
        <dbReference type="ChEBI" id="CHEBI:61717"/>
    </ligand>
</feature>
<dbReference type="EC" id="1.1.99.8" evidence="16"/>
<accession>A1K9Y3</accession>
<feature type="active site" description="Proton acceptor" evidence="10">
    <location>
        <position position="320"/>
    </location>
</feature>
<feature type="chain" id="PRO_5002635508" evidence="14">
    <location>
        <begin position="20"/>
        <end position="724"/>
    </location>
</feature>
<dbReference type="InterPro" id="IPR002372">
    <property type="entry name" value="PQQ_rpt_dom"/>
</dbReference>
<feature type="binding site" evidence="12">
    <location>
        <position position="198"/>
    </location>
    <ligand>
        <name>Ca(2+)</name>
        <dbReference type="ChEBI" id="CHEBI:29108"/>
    </ligand>
</feature>
<comment type="similarity">
    <text evidence="1">Belongs to the bacterial PQQ dehydrogenase family.</text>
</comment>
<evidence type="ECO:0000256" key="12">
    <source>
        <dbReference type="PIRSR" id="PIRSR617512-3"/>
    </source>
</evidence>
<dbReference type="STRING" id="62928.azo3022"/>
<dbReference type="InterPro" id="IPR009056">
    <property type="entry name" value="Cyt_c-like_dom"/>
</dbReference>
<feature type="binding site" evidence="11">
    <location>
        <position position="255"/>
    </location>
    <ligand>
        <name>pyrroloquinoline quinone</name>
        <dbReference type="ChEBI" id="CHEBI:58442"/>
    </ligand>
</feature>
<evidence type="ECO:0000256" key="11">
    <source>
        <dbReference type="PIRSR" id="PIRSR617512-2"/>
    </source>
</evidence>
<dbReference type="InterPro" id="IPR011047">
    <property type="entry name" value="Quinoprotein_ADH-like_sf"/>
</dbReference>
<dbReference type="eggNOG" id="COG2010">
    <property type="taxonomic scope" value="Bacteria"/>
</dbReference>
<protein>
    <submittedName>
        <fullName evidence="16">Quinoprotein ethanol dehydrogenase</fullName>
        <ecNumber evidence="16">1.1.99.8</ecNumber>
    </submittedName>
</protein>
<dbReference type="CDD" id="cd10279">
    <property type="entry name" value="PQQ_ADH_II"/>
    <property type="match status" value="1"/>
</dbReference>
<keyword evidence="17" id="KW-1185">Reference proteome</keyword>
<dbReference type="Pfam" id="PF01011">
    <property type="entry name" value="PQQ"/>
    <property type="match status" value="2"/>
</dbReference>
<evidence type="ECO:0000256" key="4">
    <source>
        <dbReference type="ARBA" id="ARBA00022729"/>
    </source>
</evidence>
<feature type="binding site" evidence="12">
    <location>
        <position position="275"/>
    </location>
    <ligand>
        <name>Ca(2+)</name>
        <dbReference type="ChEBI" id="CHEBI:29108"/>
    </ligand>
</feature>
<dbReference type="GO" id="GO:0005509">
    <property type="term" value="F:calcium ion binding"/>
    <property type="evidence" value="ECO:0007669"/>
    <property type="project" value="InterPro"/>
</dbReference>
<dbReference type="eggNOG" id="COG4993">
    <property type="taxonomic scope" value="Bacteria"/>
</dbReference>
<evidence type="ECO:0000256" key="6">
    <source>
        <dbReference type="ARBA" id="ARBA00022891"/>
    </source>
</evidence>
<dbReference type="FunFam" id="2.140.10.10:FF:000003">
    <property type="entry name" value="Methanol dehydrogenase, large subunit"/>
    <property type="match status" value="1"/>
</dbReference>
<evidence type="ECO:0000256" key="8">
    <source>
        <dbReference type="ARBA" id="ARBA00023004"/>
    </source>
</evidence>
<comment type="cofactor">
    <cofactor evidence="11">
        <name>heme c</name>
        <dbReference type="ChEBI" id="CHEBI:61717"/>
    </cofactor>
    <text evidence="11">Binds 1 heme c group per subunit.</text>
</comment>
<dbReference type="HOGENOM" id="CLU_018478_0_1_4"/>
<keyword evidence="9 13" id="KW-1015">Disulfide bond</keyword>
<dbReference type="InterPro" id="IPR018391">
    <property type="entry name" value="PQQ_b-propeller_rpt"/>
</dbReference>
<keyword evidence="4 14" id="KW-0732">Signal</keyword>
<keyword evidence="5 12" id="KW-0106">Calcium</keyword>
<feature type="binding site" description="axial binding residue" evidence="12">
    <location>
        <position position="664"/>
    </location>
    <ligand>
        <name>heme c</name>
        <dbReference type="ChEBI" id="CHEBI:61717"/>
    </ligand>
    <ligandPart>
        <name>Fe</name>
        <dbReference type="ChEBI" id="CHEBI:18248"/>
    </ligandPart>
</feature>
<dbReference type="Gene3D" id="2.140.10.10">
    <property type="entry name" value="Quinoprotein alcohol dehydrogenase-like superfamily"/>
    <property type="match status" value="1"/>
</dbReference>
<evidence type="ECO:0000256" key="9">
    <source>
        <dbReference type="ARBA" id="ARBA00023157"/>
    </source>
</evidence>
<feature type="binding site" evidence="11">
    <location>
        <position position="347"/>
    </location>
    <ligand>
        <name>pyrroloquinoline quinone</name>
        <dbReference type="ChEBI" id="CHEBI:58442"/>
    </ligand>
</feature>
<feature type="domain" description="Cytochrome c" evidence="15">
    <location>
        <begin position="610"/>
        <end position="687"/>
    </location>
</feature>
<feature type="binding site" evidence="11">
    <location>
        <position position="180"/>
    </location>
    <ligand>
        <name>pyrroloquinoline quinone</name>
        <dbReference type="ChEBI" id="CHEBI:58442"/>
    </ligand>
</feature>
<dbReference type="SMART" id="SM00564">
    <property type="entry name" value="PQQ"/>
    <property type="match status" value="5"/>
</dbReference>
<proteinExistence type="inferred from homology"/>
<dbReference type="PROSITE" id="PS51007">
    <property type="entry name" value="CYTC"/>
    <property type="match status" value="1"/>
</dbReference>
<dbReference type="InterPro" id="IPR017512">
    <property type="entry name" value="PQQ_MeOH/EtOH_DH"/>
</dbReference>
<keyword evidence="2 11" id="KW-0349">Heme</keyword>
<dbReference type="GO" id="GO:0016614">
    <property type="term" value="F:oxidoreductase activity, acting on CH-OH group of donors"/>
    <property type="evidence" value="ECO:0007669"/>
    <property type="project" value="InterPro"/>
</dbReference>
<evidence type="ECO:0000256" key="1">
    <source>
        <dbReference type="ARBA" id="ARBA00008156"/>
    </source>
</evidence>
<dbReference type="GO" id="GO:0020037">
    <property type="term" value="F:heme binding"/>
    <property type="evidence" value="ECO:0007669"/>
    <property type="project" value="InterPro"/>
</dbReference>
<dbReference type="EMBL" id="AM406670">
    <property type="protein sequence ID" value="CAL95638.1"/>
    <property type="molecule type" value="Genomic_DNA"/>
</dbReference>
<feature type="binding site" evidence="11">
    <location>
        <begin position="407"/>
        <end position="408"/>
    </location>
    <ligand>
        <name>pyrroloquinoline quinone</name>
        <dbReference type="ChEBI" id="CHEBI:58442"/>
    </ligand>
</feature>
<dbReference type="NCBIfam" id="TIGR03075">
    <property type="entry name" value="PQQ_enz_alc_DH"/>
    <property type="match status" value="1"/>
</dbReference>
<dbReference type="Gene3D" id="1.10.760.10">
    <property type="entry name" value="Cytochrome c-like domain"/>
    <property type="match status" value="1"/>
</dbReference>
<keyword evidence="7 16" id="KW-0560">Oxidoreductase</keyword>
<evidence type="ECO:0000256" key="14">
    <source>
        <dbReference type="SAM" id="SignalP"/>
    </source>
</evidence>
<feature type="disulfide bond" evidence="13">
    <location>
        <begin position="129"/>
        <end position="130"/>
    </location>
</feature>
<organism evidence="16 17">
    <name type="scientific">Azoarcus sp. (strain BH72)</name>
    <dbReference type="NCBI Taxonomy" id="418699"/>
    <lineage>
        <taxon>Bacteria</taxon>
        <taxon>Pseudomonadati</taxon>
        <taxon>Pseudomonadota</taxon>
        <taxon>Betaproteobacteria</taxon>
        <taxon>Rhodocyclales</taxon>
        <taxon>Zoogloeaceae</taxon>
        <taxon>Azoarcus</taxon>
    </lineage>
</organism>
<reference evidence="16 17" key="1">
    <citation type="journal article" date="2006" name="Nat. Biotechnol.">
        <title>Complete genome of the mutualistic, N2-fixing grass endophyte Azoarcus sp. strain BH72.</title>
        <authorList>
            <person name="Krause A."/>
            <person name="Ramakumar A."/>
            <person name="Bartels D."/>
            <person name="Battistoni F."/>
            <person name="Bekel T."/>
            <person name="Boch J."/>
            <person name="Boehm M."/>
            <person name="Friedrich F."/>
            <person name="Hurek T."/>
            <person name="Krause L."/>
            <person name="Linke B."/>
            <person name="McHardy A.C."/>
            <person name="Sarkar A."/>
            <person name="Schneiker S."/>
            <person name="Syed A.A."/>
            <person name="Thauer R."/>
            <person name="Vorhoelter F.-J."/>
            <person name="Weidner S."/>
            <person name="Puehler A."/>
            <person name="Reinhold-Hurek B."/>
            <person name="Kaiser O."/>
            <person name="Goesmann A."/>
        </authorList>
    </citation>
    <scope>NUCLEOTIDE SEQUENCE [LARGE SCALE GENOMIC DNA]</scope>
    <source>
        <strain evidence="16 17">BH72</strain>
    </source>
</reference>
<feature type="binding site" description="axial binding residue" evidence="12">
    <location>
        <position position="627"/>
    </location>
    <ligand>
        <name>heme c</name>
        <dbReference type="ChEBI" id="CHEBI:61717"/>
    </ligand>
    <ligandPart>
        <name>Fe</name>
        <dbReference type="ChEBI" id="CHEBI:18248"/>
    </ligandPart>
</feature>
<dbReference type="InterPro" id="IPR036909">
    <property type="entry name" value="Cyt_c-like_dom_sf"/>
</dbReference>
<keyword evidence="6 11" id="KW-0634">PQQ</keyword>
<comment type="cofactor">
    <cofactor evidence="11">
        <name>pyrroloquinoline quinone</name>
        <dbReference type="ChEBI" id="CHEBI:58442"/>
    </cofactor>
    <text evidence="11">Binds 1 PQQ group per subunit.</text>
</comment>
<sequence>MTRTTLALTLLLTTTPTLAAPPANVDGQRIARIATGGEAANWLSHGRGYDEKRYSPLKKINDANVGKLGLAWTHKLDIDMGVEATPIVVDGVMYTTGPYSIVYALDAVSGKLLWKHDPKVPKAMAGEGCCGPVNRGVAVWKGRVYVGTFDGRLVALDAASGKQLWSVDTVLDHAKSYTITGAPRIVKGKVLIGNGGAEFGVRGYVTAYDAETGKQAWRFFTVPGDPKLPPEDDAMAMALKTWYGDGWIKWGGGGTVWDSMSYDPELNQLYIGVGNGSPFNYQFRSEGKGDNLFLSSVVALDPDTGKYIWHYQTTPADRWDFTAAQQMTLADIEIDGKVRKVLMQAPKNGFFYVLDRTNGQLISAKNIVPVNWASHIDLATGRPVLLPDADYADGPKLIAPAIIGGHNWHPMSYSPDTGLVYIPAQETAAALEAQKEPLFIPSKAVVNIGLNVPDLPEDPAIVDKISQSWRGRLVAWDPVKQEARWSQEYRTIYNGGTLATAGNLVFQGTADGRVVAYAADSGKLLWQSPANTGVMAGPVTFEVKGEQYVSFMAGWGGTFPRILGPLSLAAKVKPESRILTYKLGVKATLPAAKFDTVPLPPPPPVTLEADKMPMARMLFNGFCANCHGLNAVSGGVVPDLRYLTADKHAQFNAIVAGARAERGMPSFASALLPEHMEMIHQYIVKRANDLKGELEAVKAAKGTGVLLPFQGGVAGVSQSTALCR</sequence>
<feature type="binding site" description="covalent" evidence="11">
    <location>
        <position position="626"/>
    </location>
    <ligand>
        <name>heme c</name>
        <dbReference type="ChEBI" id="CHEBI:61717"/>
    </ligand>
</feature>
<feature type="signal peptide" evidence="14">
    <location>
        <begin position="1"/>
        <end position="19"/>
    </location>
</feature>
<dbReference type="Proteomes" id="UP000002588">
    <property type="component" value="Chromosome"/>
</dbReference>
<feature type="binding site" evidence="11">
    <location>
        <begin position="196"/>
        <end position="197"/>
    </location>
    <ligand>
        <name>pyrroloquinoline quinone</name>
        <dbReference type="ChEBI" id="CHEBI:58442"/>
    </ligand>
</feature>
<evidence type="ECO:0000256" key="2">
    <source>
        <dbReference type="ARBA" id="ARBA00022617"/>
    </source>
</evidence>
<dbReference type="KEGG" id="azo:azo3022"/>
<dbReference type="SUPFAM" id="SSF50998">
    <property type="entry name" value="Quinoprotein alcohol dehydrogenase-like"/>
    <property type="match status" value="1"/>
</dbReference>
<comment type="cofactor">
    <cofactor evidence="12">
        <name>Ca(2+)</name>
        <dbReference type="ChEBI" id="CHEBI:29108"/>
    </cofactor>
    <text evidence="12">Binds 1 Ca(2+) ion per subunit.</text>
</comment>
<dbReference type="SUPFAM" id="SSF46626">
    <property type="entry name" value="Cytochrome c"/>
    <property type="match status" value="1"/>
</dbReference>
<feature type="binding site" evidence="11">
    <location>
        <position position="135"/>
    </location>
    <ligand>
        <name>pyrroloquinoline quinone</name>
        <dbReference type="ChEBI" id="CHEBI:58442"/>
    </ligand>
</feature>
<evidence type="ECO:0000313" key="17">
    <source>
        <dbReference type="Proteomes" id="UP000002588"/>
    </source>
</evidence>
<dbReference type="GO" id="GO:0016020">
    <property type="term" value="C:membrane"/>
    <property type="evidence" value="ECO:0007669"/>
    <property type="project" value="InterPro"/>
</dbReference>
<evidence type="ECO:0000256" key="5">
    <source>
        <dbReference type="ARBA" id="ARBA00022837"/>
    </source>
</evidence>
<evidence type="ECO:0000313" key="16">
    <source>
        <dbReference type="EMBL" id="CAL95638.1"/>
    </source>
</evidence>
<dbReference type="GO" id="GO:0070968">
    <property type="term" value="F:pyrroloquinoline quinone binding"/>
    <property type="evidence" value="ECO:0007669"/>
    <property type="project" value="UniProtKB-ARBA"/>
</dbReference>
<keyword evidence="3 12" id="KW-0479">Metal-binding</keyword>
<dbReference type="AlphaFoldDB" id="A1K9Y3"/>
<evidence type="ECO:0000256" key="13">
    <source>
        <dbReference type="PIRSR" id="PIRSR617512-4"/>
    </source>
</evidence>